<accession>A0AAD3XKC4</accession>
<organism evidence="1 2">
    <name type="scientific">Nepenthes gracilis</name>
    <name type="common">Slender pitcher plant</name>
    <dbReference type="NCBI Taxonomy" id="150966"/>
    <lineage>
        <taxon>Eukaryota</taxon>
        <taxon>Viridiplantae</taxon>
        <taxon>Streptophyta</taxon>
        <taxon>Embryophyta</taxon>
        <taxon>Tracheophyta</taxon>
        <taxon>Spermatophyta</taxon>
        <taxon>Magnoliopsida</taxon>
        <taxon>eudicotyledons</taxon>
        <taxon>Gunneridae</taxon>
        <taxon>Pentapetalae</taxon>
        <taxon>Caryophyllales</taxon>
        <taxon>Nepenthaceae</taxon>
        <taxon>Nepenthes</taxon>
    </lineage>
</organism>
<comment type="caution">
    <text evidence="1">The sequence shown here is derived from an EMBL/GenBank/DDBJ whole genome shotgun (WGS) entry which is preliminary data.</text>
</comment>
<dbReference type="Proteomes" id="UP001279734">
    <property type="component" value="Unassembled WGS sequence"/>
</dbReference>
<proteinExistence type="predicted"/>
<reference evidence="1" key="1">
    <citation type="submission" date="2023-05" db="EMBL/GenBank/DDBJ databases">
        <title>Nepenthes gracilis genome sequencing.</title>
        <authorList>
            <person name="Fukushima K."/>
        </authorList>
    </citation>
    <scope>NUCLEOTIDE SEQUENCE</scope>
    <source>
        <strain evidence="1">SING2019-196</strain>
    </source>
</reference>
<name>A0AAD3XKC4_NEPGR</name>
<protein>
    <submittedName>
        <fullName evidence="1">Uncharacterized protein</fullName>
    </submittedName>
</protein>
<sequence>MQFPKGGGERETKMTKLEESVVVALMPEHVVGKVEEELFARRLQQLRVGGCRGRFGRTCQRDDERA</sequence>
<dbReference type="EMBL" id="BSYO01000007">
    <property type="protein sequence ID" value="GMH07561.1"/>
    <property type="molecule type" value="Genomic_DNA"/>
</dbReference>
<gene>
    <name evidence="1" type="ORF">Nepgr_009401</name>
</gene>
<evidence type="ECO:0000313" key="1">
    <source>
        <dbReference type="EMBL" id="GMH07561.1"/>
    </source>
</evidence>
<evidence type="ECO:0000313" key="2">
    <source>
        <dbReference type="Proteomes" id="UP001279734"/>
    </source>
</evidence>
<dbReference type="AlphaFoldDB" id="A0AAD3XKC4"/>
<keyword evidence="2" id="KW-1185">Reference proteome</keyword>